<evidence type="ECO:0000313" key="3">
    <source>
        <dbReference type="EMBL" id="CDT69125.1"/>
    </source>
</evidence>
<dbReference type="AlphaFoldDB" id="A0A069AFH7"/>
<dbReference type="EMBL" id="LK932372">
    <property type="protein sequence ID" value="CDS85107.1"/>
    <property type="molecule type" value="Genomic_DNA"/>
</dbReference>
<name>A0A069AFH7_CLODI</name>
<evidence type="ECO:0000313" key="1">
    <source>
        <dbReference type="EMBL" id="CDS85107.1"/>
    </source>
</evidence>
<accession>A0A069AFH7</accession>
<dbReference type="RefSeq" id="WP_021367327.1">
    <property type="nucleotide sequence ID" value="NZ_BBYB01000076.1"/>
</dbReference>
<organism evidence="2">
    <name type="scientific">Clostridioides difficile</name>
    <name type="common">Peptoclostridium difficile</name>
    <dbReference type="NCBI Taxonomy" id="1496"/>
    <lineage>
        <taxon>Bacteria</taxon>
        <taxon>Bacillati</taxon>
        <taxon>Bacillota</taxon>
        <taxon>Clostridia</taxon>
        <taxon>Peptostreptococcales</taxon>
        <taxon>Peptostreptococcaceae</taxon>
        <taxon>Clostridioides</taxon>
    </lineage>
</organism>
<reference evidence="2" key="1">
    <citation type="submission" date="2014-07" db="EMBL/GenBank/DDBJ databases">
        <authorList>
            <person name="Monot Marc"/>
        </authorList>
    </citation>
    <scope>NUCLEOTIDE SEQUENCE</scope>
    <source>
        <strain evidence="3">7032989</strain>
        <strain evidence="1">7032994</strain>
    </source>
</reference>
<evidence type="ECO:0000313" key="2">
    <source>
        <dbReference type="EMBL" id="CDS89473.1"/>
    </source>
</evidence>
<sequence length="194" mass="22772">MRLNNREKNLLKILLILVIILASDIAVSYLEENLTSLKNEKQNIINKINNQDNYQIKDNKHIDDKYIESVELNKNEELKNNFNNSFLDKKTNKDIVLLVENELRDIVNVEYINQESSLDNHNKKQVNLEIKVNGELANVLKLEGVMKKLRLNNKLEKIEINKLKVNNFDAQNIPNEYKQEKDNIVECKMTVRVI</sequence>
<dbReference type="EMBL" id="LK932529">
    <property type="protein sequence ID" value="CDS89473.1"/>
    <property type="molecule type" value="Genomic_DNA"/>
</dbReference>
<dbReference type="EMBL" id="LK933338">
    <property type="protein sequence ID" value="CDT69125.1"/>
    <property type="molecule type" value="Genomic_DNA"/>
</dbReference>
<proteinExistence type="predicted"/>
<protein>
    <submittedName>
        <fullName evidence="1">Putative exported protein</fullName>
    </submittedName>
</protein>
<gene>
    <name evidence="3" type="ORF">BN1095_640063</name>
    <name evidence="2" type="ORF">BN1096_740121</name>
    <name evidence="1" type="ORF">BN1097_360068</name>
</gene>